<dbReference type="Proteomes" id="UP000295718">
    <property type="component" value="Unassembled WGS sequence"/>
</dbReference>
<evidence type="ECO:0000256" key="1">
    <source>
        <dbReference type="ARBA" id="ARBA00010716"/>
    </source>
</evidence>
<dbReference type="Gene3D" id="3.20.20.140">
    <property type="entry name" value="Metal-dependent hydrolases"/>
    <property type="match status" value="1"/>
</dbReference>
<keyword evidence="11" id="KW-1185">Reference proteome</keyword>
<keyword evidence="4 5" id="KW-0119">Carbohydrate metabolism</keyword>
<dbReference type="PIRSF" id="PIRSF038994">
    <property type="entry name" value="NagA"/>
    <property type="match status" value="1"/>
</dbReference>
<accession>A0A4R1QWP6</accession>
<dbReference type="SUPFAM" id="SSF51338">
    <property type="entry name" value="Composite domain of metallo-dependent hydrolases"/>
    <property type="match status" value="1"/>
</dbReference>
<comment type="cofactor">
    <cofactor evidence="8">
        <name>a divalent metal cation</name>
        <dbReference type="ChEBI" id="CHEBI:60240"/>
    </cofactor>
    <text evidence="8">Binds 1 divalent metal cation per subunit.</text>
</comment>
<feature type="binding site" evidence="7">
    <location>
        <begin position="303"/>
        <end position="305"/>
    </location>
    <ligand>
        <name>substrate</name>
    </ligand>
</feature>
<dbReference type="OrthoDB" id="9776488at2"/>
<comment type="similarity">
    <text evidence="1 5">Belongs to the metallo-dependent hydrolases superfamily. NagA family.</text>
</comment>
<dbReference type="STRING" id="1469948.GCA_000732725_01140"/>
<gene>
    <name evidence="10" type="ORF">EDD76_11444</name>
</gene>
<evidence type="ECO:0000256" key="2">
    <source>
        <dbReference type="ARBA" id="ARBA00022723"/>
    </source>
</evidence>
<dbReference type="EMBL" id="SLUO01000014">
    <property type="protein sequence ID" value="TCL55634.1"/>
    <property type="molecule type" value="Genomic_DNA"/>
</dbReference>
<dbReference type="Gene3D" id="2.30.40.10">
    <property type="entry name" value="Urease, subunit C, domain 1"/>
    <property type="match status" value="1"/>
</dbReference>
<dbReference type="GO" id="GO:0008448">
    <property type="term" value="F:N-acetylglucosamine-6-phosphate deacetylase activity"/>
    <property type="evidence" value="ECO:0007669"/>
    <property type="project" value="InterPro"/>
</dbReference>
<dbReference type="NCBIfam" id="TIGR00221">
    <property type="entry name" value="nagA"/>
    <property type="match status" value="1"/>
</dbReference>
<dbReference type="Pfam" id="PF01979">
    <property type="entry name" value="Amidohydro_1"/>
    <property type="match status" value="1"/>
</dbReference>
<feature type="binding site" evidence="7">
    <location>
        <position position="224"/>
    </location>
    <ligand>
        <name>substrate</name>
    </ligand>
</feature>
<feature type="binding site" evidence="7">
    <location>
        <position position="138"/>
    </location>
    <ligand>
        <name>substrate</name>
    </ligand>
</feature>
<evidence type="ECO:0000256" key="8">
    <source>
        <dbReference type="PIRSR" id="PIRSR038994-3"/>
    </source>
</evidence>
<dbReference type="SUPFAM" id="SSF51556">
    <property type="entry name" value="Metallo-dependent hydrolases"/>
    <property type="match status" value="1"/>
</dbReference>
<proteinExistence type="inferred from homology"/>
<dbReference type="InterPro" id="IPR003764">
    <property type="entry name" value="GlcNAc_6-P_deAcase"/>
</dbReference>
<evidence type="ECO:0000256" key="7">
    <source>
        <dbReference type="PIRSR" id="PIRSR038994-2"/>
    </source>
</evidence>
<dbReference type="InterPro" id="IPR032466">
    <property type="entry name" value="Metal_Hydrolase"/>
</dbReference>
<feature type="binding site" evidence="8">
    <location>
        <position position="127"/>
    </location>
    <ligand>
        <name>Zn(2+)</name>
        <dbReference type="ChEBI" id="CHEBI:29105"/>
    </ligand>
</feature>
<dbReference type="AlphaFoldDB" id="A0A4R1QWP6"/>
<dbReference type="GO" id="GO:0006046">
    <property type="term" value="P:N-acetylglucosamine catabolic process"/>
    <property type="evidence" value="ECO:0007669"/>
    <property type="project" value="TreeGrafter"/>
</dbReference>
<dbReference type="InterPro" id="IPR006680">
    <property type="entry name" value="Amidohydro-rel"/>
</dbReference>
<name>A0A4R1QWP6_9FIRM</name>
<evidence type="ECO:0000256" key="5">
    <source>
        <dbReference type="PIRNR" id="PIRNR038994"/>
    </source>
</evidence>
<feature type="binding site" evidence="8">
    <location>
        <position position="213"/>
    </location>
    <ligand>
        <name>Zn(2+)</name>
        <dbReference type="ChEBI" id="CHEBI:29105"/>
    </ligand>
</feature>
<evidence type="ECO:0000256" key="6">
    <source>
        <dbReference type="PIRSR" id="PIRSR038994-1"/>
    </source>
</evidence>
<feature type="binding site" evidence="8">
    <location>
        <position position="192"/>
    </location>
    <ligand>
        <name>Zn(2+)</name>
        <dbReference type="ChEBI" id="CHEBI:29105"/>
    </ligand>
</feature>
<dbReference type="InterPro" id="IPR011059">
    <property type="entry name" value="Metal-dep_hydrolase_composite"/>
</dbReference>
<keyword evidence="3 5" id="KW-0378">Hydrolase</keyword>
<reference evidence="10 11" key="1">
    <citation type="submission" date="2019-03" db="EMBL/GenBank/DDBJ databases">
        <title>Genomic Encyclopedia of Type Strains, Phase IV (KMG-IV): sequencing the most valuable type-strain genomes for metagenomic binning, comparative biology and taxonomic classification.</title>
        <authorList>
            <person name="Goeker M."/>
        </authorList>
    </citation>
    <scope>NUCLEOTIDE SEQUENCE [LARGE SCALE GENOMIC DNA]</scope>
    <source>
        <strain evidence="10 11">DSM 100556</strain>
    </source>
</reference>
<feature type="active site" description="Proton donor/acceptor" evidence="6">
    <location>
        <position position="270"/>
    </location>
</feature>
<protein>
    <submittedName>
        <fullName evidence="10">N-acetylglucosamine-6-phosphate deacetylase</fullName>
    </submittedName>
</protein>
<dbReference type="GO" id="GO:0046872">
    <property type="term" value="F:metal ion binding"/>
    <property type="evidence" value="ECO:0007669"/>
    <property type="project" value="UniProtKB-KW"/>
</dbReference>
<keyword evidence="2 8" id="KW-0479">Metal-binding</keyword>
<dbReference type="CDD" id="cd00854">
    <property type="entry name" value="NagA"/>
    <property type="match status" value="1"/>
</dbReference>
<evidence type="ECO:0000313" key="11">
    <source>
        <dbReference type="Proteomes" id="UP000295718"/>
    </source>
</evidence>
<evidence type="ECO:0000256" key="3">
    <source>
        <dbReference type="ARBA" id="ARBA00022801"/>
    </source>
</evidence>
<evidence type="ECO:0000259" key="9">
    <source>
        <dbReference type="Pfam" id="PF01979"/>
    </source>
</evidence>
<feature type="binding site" evidence="7">
    <location>
        <position position="247"/>
    </location>
    <ligand>
        <name>substrate</name>
    </ligand>
</feature>
<evidence type="ECO:0000313" key="10">
    <source>
        <dbReference type="EMBL" id="TCL55634.1"/>
    </source>
</evidence>
<dbReference type="PANTHER" id="PTHR11113:SF14">
    <property type="entry name" value="N-ACETYLGLUCOSAMINE-6-PHOSPHATE DEACETYLASE"/>
    <property type="match status" value="1"/>
</dbReference>
<comment type="caution">
    <text evidence="10">The sequence shown here is derived from an EMBL/GenBank/DDBJ whole genome shotgun (WGS) entry which is preliminary data.</text>
</comment>
<feature type="domain" description="Amidohydrolase-related" evidence="9">
    <location>
        <begin position="47"/>
        <end position="374"/>
    </location>
</feature>
<dbReference type="RefSeq" id="WP_031389866.1">
    <property type="nucleotide sequence ID" value="NZ_JPNB01000001.1"/>
</dbReference>
<dbReference type="PANTHER" id="PTHR11113">
    <property type="entry name" value="N-ACETYLGLUCOSAMINE-6-PHOSPHATE DEACETYLASE"/>
    <property type="match status" value="1"/>
</dbReference>
<feature type="binding site" evidence="7">
    <location>
        <begin position="216"/>
        <end position="217"/>
    </location>
    <ligand>
        <name>substrate</name>
    </ligand>
</feature>
<organism evidence="10 11">
    <name type="scientific">Kineothrix alysoides</name>
    <dbReference type="NCBI Taxonomy" id="1469948"/>
    <lineage>
        <taxon>Bacteria</taxon>
        <taxon>Bacillati</taxon>
        <taxon>Bacillota</taxon>
        <taxon>Clostridia</taxon>
        <taxon>Lachnospirales</taxon>
        <taxon>Lachnospiraceae</taxon>
        <taxon>Kineothrix</taxon>
    </lineage>
</organism>
<evidence type="ECO:0000256" key="4">
    <source>
        <dbReference type="ARBA" id="ARBA00023277"/>
    </source>
</evidence>
<sequence>MIIKNAKVFTEEGRFIEQDIYIKDGRFVKSEVQAGADEVIDAQGCFAVPGLTDIHFHGCVGYDFCDGTEEAITKIAEYQASIGVTSIVPATMTLGEEILTGICKTAAEYRKNNKNDRAADLCGINMEGPFLAESKKGAQNSAYLHTPDAGMYDRLNEAADHMVKLVAIAPEIEGAMEFIQSKKGQVVLSTAHTAADYDTALEAFEKGATHVTHLYNAMNPYTHRAPGLIGAATDAGAEVELICDGVHVHPAVVRNTFKMFGEDKVILISDSMMATGLDDGDYSLGGQAVKVVGNLATLADGTIAGSATNLMDCVRTAVLKMRIPLETAIKCAAANSAKSVGIYDEYGSITPGKVANVVLLKKEDLTLDSVILRGNKLS</sequence>